<sequence length="492" mass="56397">MNTSLLNRRPFWFSLDDYIFHIDQANLRVRTEQLRTRLSVYPWLVLSQIVLQFLFVLLFWDQALHRLLLSWLAILYALHAAELVRWSTHRDELNTLQDCRDWHLHFTLFAIAAGVMWGVATVIFFPADIGYQSLLICVMLGLVAGAVTMNSAHLPSLYGYFLGIMIPLILRVSFENDTIHWILTLMLSVYVAVVVLEGHGLNKTFMLSLRQRFENTSLLQQLTAQKAETEEARSQLERTNIILHDNETRLEQMVRERTAQLQQRSDEIVAIKDTTILALTSLAGTRDNETGNHIRRTQHYVRTLAIRLRDHPRFKYFLTDENIEMLFKIAPLHDIGKVGIPDRILHKPGKLTQEEFEIMKTHTTLGGNAISGAENMTSVRNSPFLKAARQIAIGHHEKWDGSGYPFALREDHISIPARLMALADVYDAMSCRRVYKSAMVHDDVAEVIIDGKWKHFDPDVVDAFVAAIGEFKEIAARYRDNEADVPGWKVAA</sequence>
<dbReference type="CDD" id="cd00077">
    <property type="entry name" value="HDc"/>
    <property type="match status" value="1"/>
</dbReference>
<dbReference type="InterPro" id="IPR003607">
    <property type="entry name" value="HD/PDEase_dom"/>
</dbReference>
<keyword evidence="1" id="KW-1133">Transmembrane helix</keyword>
<dbReference type="InterPro" id="IPR052020">
    <property type="entry name" value="Cyclic_di-GMP/3'3'-cGAMP_PDE"/>
</dbReference>
<dbReference type="Pfam" id="PF13487">
    <property type="entry name" value="HD_5"/>
    <property type="match status" value="1"/>
</dbReference>
<dbReference type="PANTHER" id="PTHR45228">
    <property type="entry name" value="CYCLIC DI-GMP PHOSPHODIESTERASE TM_0186-RELATED"/>
    <property type="match status" value="1"/>
</dbReference>
<feature type="transmembrane region" description="Helical" evidence="1">
    <location>
        <begin position="104"/>
        <end position="125"/>
    </location>
</feature>
<evidence type="ECO:0000259" key="2">
    <source>
        <dbReference type="PROSITE" id="PS51832"/>
    </source>
</evidence>
<feature type="transmembrane region" description="Helical" evidence="1">
    <location>
        <begin position="180"/>
        <end position="202"/>
    </location>
</feature>
<comment type="caution">
    <text evidence="3">The sequence shown here is derived from an EMBL/GenBank/DDBJ whole genome shotgun (WGS) entry which is preliminary data.</text>
</comment>
<dbReference type="Gene3D" id="1.10.3210.10">
    <property type="entry name" value="Hypothetical protein af1432"/>
    <property type="match status" value="1"/>
</dbReference>
<keyword evidence="1" id="KW-0812">Transmembrane</keyword>
<keyword evidence="1" id="KW-0472">Membrane</keyword>
<feature type="transmembrane region" description="Helical" evidence="1">
    <location>
        <begin position="40"/>
        <end position="60"/>
    </location>
</feature>
<feature type="domain" description="HD-GYP" evidence="2">
    <location>
        <begin position="268"/>
        <end position="480"/>
    </location>
</feature>
<gene>
    <name evidence="3" type="primary">rpfG_17</name>
    <name evidence="3" type="ORF">GALL_44640</name>
</gene>
<dbReference type="SMART" id="SM00471">
    <property type="entry name" value="HDc"/>
    <property type="match status" value="1"/>
</dbReference>
<evidence type="ECO:0000313" key="3">
    <source>
        <dbReference type="EMBL" id="OIR14658.1"/>
    </source>
</evidence>
<protein>
    <submittedName>
        <fullName evidence="3">Cyclic di-GMP phosphodiesterase response regulator RpfG</fullName>
        <ecNumber evidence="3">3.1.4.52</ecNumber>
    </submittedName>
</protein>
<feature type="transmembrane region" description="Helical" evidence="1">
    <location>
        <begin position="66"/>
        <end position="84"/>
    </location>
</feature>
<dbReference type="GO" id="GO:0071111">
    <property type="term" value="F:cyclic-guanylate-specific phosphodiesterase activity"/>
    <property type="evidence" value="ECO:0007669"/>
    <property type="project" value="UniProtKB-EC"/>
</dbReference>
<dbReference type="EMBL" id="MLJW01000011">
    <property type="protein sequence ID" value="OIR14658.1"/>
    <property type="molecule type" value="Genomic_DNA"/>
</dbReference>
<dbReference type="InterPro" id="IPR037522">
    <property type="entry name" value="HD_GYP_dom"/>
</dbReference>
<dbReference type="SUPFAM" id="SSF109604">
    <property type="entry name" value="HD-domain/PDEase-like"/>
    <property type="match status" value="1"/>
</dbReference>
<feature type="transmembrane region" description="Helical" evidence="1">
    <location>
        <begin position="131"/>
        <end position="150"/>
    </location>
</feature>
<keyword evidence="3" id="KW-0378">Hydrolase</keyword>
<organism evidence="3">
    <name type="scientific">mine drainage metagenome</name>
    <dbReference type="NCBI Taxonomy" id="410659"/>
    <lineage>
        <taxon>unclassified sequences</taxon>
        <taxon>metagenomes</taxon>
        <taxon>ecological metagenomes</taxon>
    </lineage>
</organism>
<evidence type="ECO:0000256" key="1">
    <source>
        <dbReference type="SAM" id="Phobius"/>
    </source>
</evidence>
<feature type="transmembrane region" description="Helical" evidence="1">
    <location>
        <begin position="157"/>
        <end position="174"/>
    </location>
</feature>
<dbReference type="PANTHER" id="PTHR45228:SF5">
    <property type="entry name" value="CYCLIC DI-GMP PHOSPHODIESTERASE VC_1348-RELATED"/>
    <property type="match status" value="1"/>
</dbReference>
<dbReference type="AlphaFoldDB" id="A0A1J5T1C5"/>
<dbReference type="EC" id="3.1.4.52" evidence="3"/>
<reference evidence="3" key="1">
    <citation type="submission" date="2016-10" db="EMBL/GenBank/DDBJ databases">
        <title>Sequence of Gallionella enrichment culture.</title>
        <authorList>
            <person name="Poehlein A."/>
            <person name="Muehling M."/>
            <person name="Daniel R."/>
        </authorList>
    </citation>
    <scope>NUCLEOTIDE SEQUENCE</scope>
</reference>
<accession>A0A1J5T1C5</accession>
<dbReference type="PROSITE" id="PS51832">
    <property type="entry name" value="HD_GYP"/>
    <property type="match status" value="1"/>
</dbReference>
<proteinExistence type="predicted"/>
<name>A0A1J5T1C5_9ZZZZ</name>